<dbReference type="GO" id="GO:0006397">
    <property type="term" value="P:mRNA processing"/>
    <property type="evidence" value="ECO:0007669"/>
    <property type="project" value="UniProtKB-KW"/>
</dbReference>
<keyword evidence="5" id="KW-0819">tRNA processing</keyword>
<dbReference type="Pfam" id="PF01207">
    <property type="entry name" value="Dus"/>
    <property type="match status" value="2"/>
</dbReference>
<dbReference type="SUPFAM" id="SSF51395">
    <property type="entry name" value="FMN-linked oxidoreductases"/>
    <property type="match status" value="1"/>
</dbReference>
<organism evidence="18 19">
    <name type="scientific">Rhizophagus irregularis</name>
    <dbReference type="NCBI Taxonomy" id="588596"/>
    <lineage>
        <taxon>Eukaryota</taxon>
        <taxon>Fungi</taxon>
        <taxon>Fungi incertae sedis</taxon>
        <taxon>Mucoromycota</taxon>
        <taxon>Glomeromycotina</taxon>
        <taxon>Glomeromycetes</taxon>
        <taxon>Glomerales</taxon>
        <taxon>Glomeraceae</taxon>
        <taxon>Rhizophagus</taxon>
    </lineage>
</organism>
<comment type="catalytic activity">
    <reaction evidence="11">
        <text>5,6-dihydrouridine(17) in tRNA + NAD(+) = uridine(17) in tRNA + NADH + H(+)</text>
        <dbReference type="Rhea" id="RHEA:53372"/>
        <dbReference type="Rhea" id="RHEA-COMP:13541"/>
        <dbReference type="Rhea" id="RHEA-COMP:13542"/>
        <dbReference type="ChEBI" id="CHEBI:15378"/>
        <dbReference type="ChEBI" id="CHEBI:57540"/>
        <dbReference type="ChEBI" id="CHEBI:57945"/>
        <dbReference type="ChEBI" id="CHEBI:65315"/>
        <dbReference type="ChEBI" id="CHEBI:74443"/>
        <dbReference type="EC" id="1.3.1.88"/>
    </reaction>
    <physiologicalReaction direction="right-to-left" evidence="11">
        <dbReference type="Rhea" id="RHEA:53374"/>
    </physiologicalReaction>
</comment>
<feature type="domain" description="DUS-like FMN-binding" evidence="17">
    <location>
        <begin position="23"/>
        <end position="203"/>
    </location>
</feature>
<evidence type="ECO:0000256" key="1">
    <source>
        <dbReference type="ARBA" id="ARBA00001917"/>
    </source>
</evidence>
<gene>
    <name evidence="18" type="ORF">RhiirA1_460517</name>
</gene>
<comment type="caution">
    <text evidence="18">The sequence shown here is derived from an EMBL/GenBank/DDBJ whole genome shotgun (WGS) entry which is preliminary data.</text>
</comment>
<accession>A0A2I1E518</accession>
<dbReference type="InterPro" id="IPR013785">
    <property type="entry name" value="Aldolase_TIM"/>
</dbReference>
<dbReference type="EC" id="1.3.1.88" evidence="10"/>
<dbReference type="GO" id="GO:0050660">
    <property type="term" value="F:flavin adenine dinucleotide binding"/>
    <property type="evidence" value="ECO:0007669"/>
    <property type="project" value="InterPro"/>
</dbReference>
<comment type="catalytic activity">
    <reaction evidence="14">
        <text>5,6-dihydrouridine(16) in tRNA + NAD(+) = uridine(16) in tRNA + NADH + H(+)</text>
        <dbReference type="Rhea" id="RHEA:53380"/>
        <dbReference type="Rhea" id="RHEA-COMP:13543"/>
        <dbReference type="Rhea" id="RHEA-COMP:13544"/>
        <dbReference type="ChEBI" id="CHEBI:15378"/>
        <dbReference type="ChEBI" id="CHEBI:57540"/>
        <dbReference type="ChEBI" id="CHEBI:57945"/>
        <dbReference type="ChEBI" id="CHEBI:65315"/>
        <dbReference type="ChEBI" id="CHEBI:74443"/>
        <dbReference type="EC" id="1.3.1.88"/>
    </reaction>
    <physiologicalReaction direction="right-to-left" evidence="14">
        <dbReference type="Rhea" id="RHEA:53382"/>
    </physiologicalReaction>
</comment>
<evidence type="ECO:0000256" key="8">
    <source>
        <dbReference type="ARBA" id="ARBA00023027"/>
    </source>
</evidence>
<reference evidence="18 19" key="2">
    <citation type="submission" date="2017-10" db="EMBL/GenBank/DDBJ databases">
        <title>Genome analyses suggest a sexual origin of heterokaryosis in a supposedly ancient asexual fungus.</title>
        <authorList>
            <person name="Corradi N."/>
            <person name="Sedzielewska K."/>
            <person name="Noel J."/>
            <person name="Charron P."/>
            <person name="Farinelli L."/>
            <person name="Marton T."/>
            <person name="Kruger M."/>
            <person name="Pelin A."/>
            <person name="Brachmann A."/>
            <person name="Corradi N."/>
        </authorList>
    </citation>
    <scope>NUCLEOTIDE SEQUENCE [LARGE SCALE GENOMIC DNA]</scope>
    <source>
        <strain evidence="18 19">A1</strain>
    </source>
</reference>
<comment type="catalytic activity">
    <reaction evidence="15">
        <text>a 5,6-dihydrouridine in mRNA + NADP(+) = a uridine in mRNA + NADPH + H(+)</text>
        <dbReference type="Rhea" id="RHEA:69855"/>
        <dbReference type="Rhea" id="RHEA-COMP:14658"/>
        <dbReference type="Rhea" id="RHEA-COMP:17789"/>
        <dbReference type="ChEBI" id="CHEBI:15378"/>
        <dbReference type="ChEBI" id="CHEBI:57783"/>
        <dbReference type="ChEBI" id="CHEBI:58349"/>
        <dbReference type="ChEBI" id="CHEBI:65315"/>
        <dbReference type="ChEBI" id="CHEBI:74443"/>
    </reaction>
    <physiologicalReaction direction="right-to-left" evidence="15">
        <dbReference type="Rhea" id="RHEA:69857"/>
    </physiologicalReaction>
</comment>
<dbReference type="InterPro" id="IPR035587">
    <property type="entry name" value="DUS-like_FMN-bd"/>
</dbReference>
<dbReference type="PANTHER" id="PTHR11082">
    <property type="entry name" value="TRNA-DIHYDROURIDINE SYNTHASE"/>
    <property type="match status" value="1"/>
</dbReference>
<evidence type="ECO:0000256" key="6">
    <source>
        <dbReference type="ARBA" id="ARBA00022857"/>
    </source>
</evidence>
<comment type="cofactor">
    <cofactor evidence="1">
        <name>FMN</name>
        <dbReference type="ChEBI" id="CHEBI:58210"/>
    </cofactor>
</comment>
<keyword evidence="4" id="KW-0507">mRNA processing</keyword>
<evidence type="ECO:0000256" key="12">
    <source>
        <dbReference type="ARBA" id="ARBA00047652"/>
    </source>
</evidence>
<dbReference type="Gene3D" id="3.20.20.70">
    <property type="entry name" value="Aldolase class I"/>
    <property type="match status" value="1"/>
</dbReference>
<reference evidence="18 19" key="1">
    <citation type="submission" date="2017-10" db="EMBL/GenBank/DDBJ databases">
        <title>Extensive intraspecific genome diversity in a model arbuscular mycorrhizal fungus.</title>
        <authorList>
            <person name="Chen E.C.H."/>
            <person name="Morin E."/>
            <person name="Baudet D."/>
            <person name="Noel J."/>
            <person name="Ndikumana S."/>
            <person name="Charron P."/>
            <person name="St-Onge C."/>
            <person name="Giorgi J."/>
            <person name="Grigoriev I.V."/>
            <person name="Roux C."/>
            <person name="Martin F.M."/>
            <person name="Corradi N."/>
        </authorList>
    </citation>
    <scope>NUCLEOTIDE SEQUENCE [LARGE SCALE GENOMIC DNA]</scope>
    <source>
        <strain evidence="18 19">A1</strain>
    </source>
</reference>
<comment type="similarity">
    <text evidence="9">Belongs to the Dus family. Dus1 subfamily.</text>
</comment>
<comment type="catalytic activity">
    <reaction evidence="16">
        <text>5,6-dihydrouridine(17) in tRNA + NADP(+) = uridine(17) in tRNA + NADPH + H(+)</text>
        <dbReference type="Rhea" id="RHEA:53368"/>
        <dbReference type="Rhea" id="RHEA-COMP:13541"/>
        <dbReference type="Rhea" id="RHEA-COMP:13542"/>
        <dbReference type="ChEBI" id="CHEBI:15378"/>
        <dbReference type="ChEBI" id="CHEBI:57783"/>
        <dbReference type="ChEBI" id="CHEBI:58349"/>
        <dbReference type="ChEBI" id="CHEBI:65315"/>
        <dbReference type="ChEBI" id="CHEBI:74443"/>
        <dbReference type="EC" id="1.3.1.88"/>
    </reaction>
    <physiologicalReaction direction="right-to-left" evidence="16">
        <dbReference type="Rhea" id="RHEA:53370"/>
    </physiologicalReaction>
</comment>
<keyword evidence="2" id="KW-0285">Flavoprotein</keyword>
<evidence type="ECO:0000256" key="11">
    <source>
        <dbReference type="ARBA" id="ARBA00047287"/>
    </source>
</evidence>
<comment type="catalytic activity">
    <reaction evidence="12">
        <text>5,6-dihydrouridine(16) in tRNA + NADP(+) = uridine(16) in tRNA + NADPH + H(+)</text>
        <dbReference type="Rhea" id="RHEA:53376"/>
        <dbReference type="Rhea" id="RHEA-COMP:13543"/>
        <dbReference type="Rhea" id="RHEA-COMP:13544"/>
        <dbReference type="ChEBI" id="CHEBI:15378"/>
        <dbReference type="ChEBI" id="CHEBI:57783"/>
        <dbReference type="ChEBI" id="CHEBI:58349"/>
        <dbReference type="ChEBI" id="CHEBI:65315"/>
        <dbReference type="ChEBI" id="CHEBI:74443"/>
        <dbReference type="EC" id="1.3.1.88"/>
    </reaction>
    <physiologicalReaction direction="right-to-left" evidence="12">
        <dbReference type="Rhea" id="RHEA:53378"/>
    </physiologicalReaction>
</comment>
<dbReference type="OrthoDB" id="272303at2759"/>
<dbReference type="PROSITE" id="PS01136">
    <property type="entry name" value="UPF0034"/>
    <property type="match status" value="1"/>
</dbReference>
<dbReference type="VEuPathDB" id="FungiDB:RhiirA1_460517"/>
<evidence type="ECO:0000256" key="4">
    <source>
        <dbReference type="ARBA" id="ARBA00022664"/>
    </source>
</evidence>
<protein>
    <recommendedName>
        <fullName evidence="10">tRNA-dihydrouridine(16/17) synthase [NAD(P)(+)]</fullName>
        <ecNumber evidence="10">1.3.1.88</ecNumber>
    </recommendedName>
</protein>
<evidence type="ECO:0000313" key="18">
    <source>
        <dbReference type="EMBL" id="PKC65838.1"/>
    </source>
</evidence>
<dbReference type="VEuPathDB" id="FungiDB:FUN_005612"/>
<dbReference type="EMBL" id="LLXH01000509">
    <property type="protein sequence ID" value="PKC65838.1"/>
    <property type="molecule type" value="Genomic_DNA"/>
</dbReference>
<feature type="domain" description="DUS-like FMN-binding" evidence="17">
    <location>
        <begin position="248"/>
        <end position="361"/>
    </location>
</feature>
<sequence length="420" mass="48460">MSSRQKLQGYEFYQKVLGSPNYILAPMVDQSEYAWRILSRRYGAQVCYTPMIHAKMFCDESNKQYRTDVWSTGKYDRPLIAQFCANDPEILFKAALKVQDQCDAVDLNLGCPQHIARRGHYGSFLQDEWNLIFNLINILHKNLSIPVTAKIRVFPEVEKTIQYAKMIESAGAQLLTVHGRVREQKGHKTGLADWEQIRKVKLSSNLLQFYLITLYNEIYSFNIWLSTLGELIVGSNDEKTVRFYKDTEALKIPVISNGNILYFEDIQRCLDATGVDGVMSAEGNLYNPAIFAGINPPVWQMAKEYLEICQTVPTKISYIRGHLFKIYRPALPYHTDIREQLAKVNTLEEMFALSEELRERLTKTAEESNKVSEIRKDENGFKMFPYWICQPNIRTASGNSKKEKEETIESDIISVTLQRE</sequence>
<keyword evidence="6" id="KW-0521">NADP</keyword>
<dbReference type="GO" id="GO:0017150">
    <property type="term" value="F:tRNA dihydrouridine synthase activity"/>
    <property type="evidence" value="ECO:0007669"/>
    <property type="project" value="InterPro"/>
</dbReference>
<dbReference type="PANTHER" id="PTHR11082:SF5">
    <property type="entry name" value="TRNA-DIHYDROURIDINE(16_17) SYNTHASE [NAD(P)(+)]-LIKE"/>
    <property type="match status" value="1"/>
</dbReference>
<dbReference type="AlphaFoldDB" id="A0A2I1E518"/>
<keyword evidence="8" id="KW-0520">NAD</keyword>
<evidence type="ECO:0000256" key="10">
    <source>
        <dbReference type="ARBA" id="ARBA00038890"/>
    </source>
</evidence>
<proteinExistence type="inferred from homology"/>
<keyword evidence="7" id="KW-0560">Oxidoreductase</keyword>
<evidence type="ECO:0000259" key="17">
    <source>
        <dbReference type="Pfam" id="PF01207"/>
    </source>
</evidence>
<evidence type="ECO:0000256" key="7">
    <source>
        <dbReference type="ARBA" id="ARBA00023002"/>
    </source>
</evidence>
<evidence type="ECO:0000256" key="15">
    <source>
        <dbReference type="ARBA" id="ARBA00049447"/>
    </source>
</evidence>
<dbReference type="CDD" id="cd02801">
    <property type="entry name" value="DUS_like_FMN"/>
    <property type="match status" value="1"/>
</dbReference>
<evidence type="ECO:0000256" key="3">
    <source>
        <dbReference type="ARBA" id="ARBA00022643"/>
    </source>
</evidence>
<evidence type="ECO:0000256" key="13">
    <source>
        <dbReference type="ARBA" id="ARBA00048342"/>
    </source>
</evidence>
<evidence type="ECO:0000256" key="2">
    <source>
        <dbReference type="ARBA" id="ARBA00022630"/>
    </source>
</evidence>
<dbReference type="InterPro" id="IPR018517">
    <property type="entry name" value="tRNA_hU_synthase_CS"/>
</dbReference>
<evidence type="ECO:0000256" key="9">
    <source>
        <dbReference type="ARBA" id="ARBA00038313"/>
    </source>
</evidence>
<evidence type="ECO:0000256" key="16">
    <source>
        <dbReference type="ARBA" id="ARBA00049467"/>
    </source>
</evidence>
<evidence type="ECO:0000256" key="5">
    <source>
        <dbReference type="ARBA" id="ARBA00022694"/>
    </source>
</evidence>
<evidence type="ECO:0000313" key="19">
    <source>
        <dbReference type="Proteomes" id="UP000232688"/>
    </source>
</evidence>
<comment type="catalytic activity">
    <reaction evidence="13">
        <text>a 5,6-dihydrouridine in mRNA + NAD(+) = a uridine in mRNA + NADH + H(+)</text>
        <dbReference type="Rhea" id="RHEA:69851"/>
        <dbReference type="Rhea" id="RHEA-COMP:14658"/>
        <dbReference type="Rhea" id="RHEA-COMP:17789"/>
        <dbReference type="ChEBI" id="CHEBI:15378"/>
        <dbReference type="ChEBI" id="CHEBI:57540"/>
        <dbReference type="ChEBI" id="CHEBI:57945"/>
        <dbReference type="ChEBI" id="CHEBI:65315"/>
        <dbReference type="ChEBI" id="CHEBI:74443"/>
    </reaction>
    <physiologicalReaction direction="right-to-left" evidence="13">
        <dbReference type="Rhea" id="RHEA:69853"/>
    </physiologicalReaction>
</comment>
<dbReference type="Proteomes" id="UP000232688">
    <property type="component" value="Unassembled WGS sequence"/>
</dbReference>
<evidence type="ECO:0000256" key="14">
    <source>
        <dbReference type="ARBA" id="ARBA00048934"/>
    </source>
</evidence>
<name>A0A2I1E518_9GLOM</name>
<keyword evidence="3" id="KW-0288">FMN</keyword>
<dbReference type="VEuPathDB" id="FungiDB:RhiirFUN_005320"/>